<feature type="region of interest" description="Disordered" evidence="8">
    <location>
        <begin position="584"/>
        <end position="630"/>
    </location>
</feature>
<keyword evidence="6" id="KW-0325">Glycoprotein</keyword>
<dbReference type="Gene3D" id="2.115.10.20">
    <property type="entry name" value="Glycosyl hydrolase domain, family 43"/>
    <property type="match status" value="3"/>
</dbReference>
<keyword evidence="5" id="KW-0333">Golgi apparatus</keyword>
<evidence type="ECO:0000256" key="1">
    <source>
        <dbReference type="ARBA" id="ARBA00004555"/>
    </source>
</evidence>
<dbReference type="AlphaFoldDB" id="A0A8J5Y4W1"/>
<dbReference type="GO" id="GO:0071555">
    <property type="term" value="P:cell wall organization"/>
    <property type="evidence" value="ECO:0007669"/>
    <property type="project" value="UniProtKB-KW"/>
</dbReference>
<comment type="caution">
    <text evidence="10">The sequence shown here is derived from an EMBL/GenBank/DDBJ whole genome shotgun (WGS) entry which is preliminary data.</text>
</comment>
<dbReference type="GO" id="GO:0016020">
    <property type="term" value="C:membrane"/>
    <property type="evidence" value="ECO:0007669"/>
    <property type="project" value="InterPro"/>
</dbReference>
<keyword evidence="11" id="KW-1185">Reference proteome</keyword>
<dbReference type="PANTHER" id="PTHR31889:SF74">
    <property type="entry name" value="GALACTOSIDE 2-ALPHA-L-FUCOSYLTRANSFERASE"/>
    <property type="match status" value="1"/>
</dbReference>
<dbReference type="GO" id="GO:0009969">
    <property type="term" value="P:xyloglucan biosynthetic process"/>
    <property type="evidence" value="ECO:0007669"/>
    <property type="project" value="TreeGrafter"/>
</dbReference>
<dbReference type="SUPFAM" id="SSF75005">
    <property type="entry name" value="Arabinanase/levansucrase/invertase"/>
    <property type="match status" value="2"/>
</dbReference>
<evidence type="ECO:0000256" key="2">
    <source>
        <dbReference type="ARBA" id="ARBA00010481"/>
    </source>
</evidence>
<organism evidence="10 11">
    <name type="scientific">Gossypium anomalum</name>
    <dbReference type="NCBI Taxonomy" id="47600"/>
    <lineage>
        <taxon>Eukaryota</taxon>
        <taxon>Viridiplantae</taxon>
        <taxon>Streptophyta</taxon>
        <taxon>Embryophyta</taxon>
        <taxon>Tracheophyta</taxon>
        <taxon>Spermatophyta</taxon>
        <taxon>Magnoliopsida</taxon>
        <taxon>eudicotyledons</taxon>
        <taxon>Gunneridae</taxon>
        <taxon>Pentapetalae</taxon>
        <taxon>rosids</taxon>
        <taxon>malvids</taxon>
        <taxon>Malvales</taxon>
        <taxon>Malvaceae</taxon>
        <taxon>Malvoideae</taxon>
        <taxon>Gossypium</taxon>
    </lineage>
</organism>
<dbReference type="OrthoDB" id="428346at2759"/>
<dbReference type="InterPro" id="IPR023296">
    <property type="entry name" value="Glyco_hydro_beta-prop_sf"/>
</dbReference>
<evidence type="ECO:0000256" key="6">
    <source>
        <dbReference type="ARBA" id="ARBA00023180"/>
    </source>
</evidence>
<proteinExistence type="inferred from homology"/>
<evidence type="ECO:0000256" key="8">
    <source>
        <dbReference type="SAM" id="MobiDB-lite"/>
    </source>
</evidence>
<protein>
    <recommendedName>
        <fullName evidence="12">Fucosyltransferase</fullName>
    </recommendedName>
</protein>
<name>A0A8J5Y4W1_9ROSI</name>
<dbReference type="GO" id="GO:0008107">
    <property type="term" value="F:galactoside 2-alpha-L-fucosyltransferase activity"/>
    <property type="evidence" value="ECO:0007669"/>
    <property type="project" value="InterPro"/>
</dbReference>
<keyword evidence="4" id="KW-0808">Transferase</keyword>
<feature type="chain" id="PRO_5035273159" description="Fucosyltransferase" evidence="9">
    <location>
        <begin position="23"/>
        <end position="996"/>
    </location>
</feature>
<dbReference type="Gene3D" id="3.40.50.11340">
    <property type="match status" value="1"/>
</dbReference>
<sequence length="996" mass="111698">MRSSKTLLLALPFLIMLTFLLRHKPSDRFTDATPFFNNLTTPPLLGMSGFYYSMSEFNIFGSEVDVLQHVDIAEDKLLGGLLADGFDEQSCLSRYQSILYRKALPYKPSPYLVSKLRKYEDLHKRCGPNTPSYNKAVEQLKSGSNVVGTTDCKYVVWVWYSGLGNRILTLASVFLYALLTERVLLVDRGNDMASLFCEPFPERSWFLPMNFPIAKKFSSFDQKSAESYGNLLKNYMIKASMGSLPSYMYLHLAHDYDDHDKLFFCDDDQALLKRFTWLVVKTDNYFVPSLFLMPSFEDELKKLFPNKETIFHHLGRYLFQPSNHVWGIITRYYKAYLARADERVGIQVRIFDKGPGPYQYVKDQISACTIGEKLLPEVDTRRLAVNPSKNPKVKAVLMTSLVYGYYENMKNIYWEHPTVTGDIIGVHQPSHEEQQRSEKPLHNMKALAEMYLLSLTDALVTSAWSTFGYVAQGLGGLKPWILYKSENQTTPNPPCQRAMSMEPCFHAPPFYDCKAKEGIDTAKEAVSATMKAINFPATSTVPRATVSITVASPWSQIKLNMLPFYAPNPNTRFSSICLPRCSTKPNTDTNNETDQNPTFEPNPSLTTENQSSAVSDEVIPYSSMPPSSHSRGLVLDLGPVGSWDCKDIGSPVVKRFLSDEEERWYMWYHGVSTDTQGSDSIGLAVSSNGIHWERGKGAVKSSADVGLVMSCGNDWWAFDKHSIRPGEIVIMSSAKVRASSAVYWLYYTGYSNEKVDISADSLGFNVQNPENQSSQTGEVLRSLPGLAISQDGRHWARIEGEHYSGALFDVGSEGDWDSLFISSPQVVFHGNGDLRMYYHSFDVGNGVFSIGMARSRDGMKWIKLGKIMGSGPKGCFDELGAMNPYVVKNKKDGNYVMAYEGVGADGRRSIGLAVSAEGLKDWRRVEDEAVLKLATMEDGWDSKGIGSPCLVEMDGDVDEWRLYYRGIGSSGRCGIGMAVSDGSDITRFRRWKGFQV</sequence>
<feature type="signal peptide" evidence="9">
    <location>
        <begin position="1"/>
        <end position="22"/>
    </location>
</feature>
<keyword evidence="3" id="KW-0328">Glycosyltransferase</keyword>
<dbReference type="FunFam" id="3.40.50.11340:FF:000005">
    <property type="entry name" value="Galactoside 2-alpha-L-fucosyltransferase"/>
    <property type="match status" value="1"/>
</dbReference>
<evidence type="ECO:0000256" key="5">
    <source>
        <dbReference type="ARBA" id="ARBA00023034"/>
    </source>
</evidence>
<feature type="compositionally biased region" description="Polar residues" evidence="8">
    <location>
        <begin position="584"/>
        <end position="614"/>
    </location>
</feature>
<dbReference type="Proteomes" id="UP000701853">
    <property type="component" value="Chromosome 13"/>
</dbReference>
<dbReference type="InterPro" id="IPR004938">
    <property type="entry name" value="XG_FTase"/>
</dbReference>
<evidence type="ECO:0000256" key="3">
    <source>
        <dbReference type="ARBA" id="ARBA00022676"/>
    </source>
</evidence>
<evidence type="ECO:0000313" key="11">
    <source>
        <dbReference type="Proteomes" id="UP000701853"/>
    </source>
</evidence>
<dbReference type="EMBL" id="JAHUZN010000013">
    <property type="protein sequence ID" value="KAG8473202.1"/>
    <property type="molecule type" value="Genomic_DNA"/>
</dbReference>
<comment type="subcellular location">
    <subcellularLocation>
        <location evidence="1">Golgi apparatus</location>
    </subcellularLocation>
</comment>
<reference evidence="10 11" key="1">
    <citation type="journal article" date="2021" name="bioRxiv">
        <title>The Gossypium anomalum genome as a resource for cotton improvement and evolutionary analysis of hybrid incompatibility.</title>
        <authorList>
            <person name="Grover C.E."/>
            <person name="Yuan D."/>
            <person name="Arick M.A."/>
            <person name="Miller E.R."/>
            <person name="Hu G."/>
            <person name="Peterson D.G."/>
            <person name="Wendel J.F."/>
            <person name="Udall J.A."/>
        </authorList>
    </citation>
    <scope>NUCLEOTIDE SEQUENCE [LARGE SCALE GENOMIC DNA]</scope>
    <source>
        <strain evidence="10">JFW-Udall</strain>
        <tissue evidence="10">Leaf</tissue>
    </source>
</reference>
<dbReference type="PANTHER" id="PTHR31889">
    <property type="entry name" value="FUCOSYLTRANSFERASE 2-RELATED"/>
    <property type="match status" value="1"/>
</dbReference>
<evidence type="ECO:0008006" key="12">
    <source>
        <dbReference type="Google" id="ProtNLM"/>
    </source>
</evidence>
<keyword evidence="7" id="KW-0961">Cell wall biogenesis/degradation</keyword>
<evidence type="ECO:0000256" key="7">
    <source>
        <dbReference type="ARBA" id="ARBA00023316"/>
    </source>
</evidence>
<dbReference type="GO" id="GO:0042546">
    <property type="term" value="P:cell wall biogenesis"/>
    <property type="evidence" value="ECO:0007669"/>
    <property type="project" value="InterPro"/>
</dbReference>
<comment type="similarity">
    <text evidence="2">Belongs to the glycosyltransferase 37 family.</text>
</comment>
<keyword evidence="9" id="KW-0732">Signal</keyword>
<evidence type="ECO:0000313" key="10">
    <source>
        <dbReference type="EMBL" id="KAG8473202.1"/>
    </source>
</evidence>
<gene>
    <name evidence="10" type="ORF">CXB51_035126</name>
</gene>
<evidence type="ECO:0000256" key="4">
    <source>
        <dbReference type="ARBA" id="ARBA00022679"/>
    </source>
</evidence>
<accession>A0A8J5Y4W1</accession>
<dbReference type="Pfam" id="PF03254">
    <property type="entry name" value="XG_FTase"/>
    <property type="match status" value="1"/>
</dbReference>
<dbReference type="GO" id="GO:0005794">
    <property type="term" value="C:Golgi apparatus"/>
    <property type="evidence" value="ECO:0007669"/>
    <property type="project" value="UniProtKB-SubCell"/>
</dbReference>
<evidence type="ECO:0000256" key="9">
    <source>
        <dbReference type="SAM" id="SignalP"/>
    </source>
</evidence>